<dbReference type="Pfam" id="PF00147">
    <property type="entry name" value="Fibrinogen_C"/>
    <property type="match status" value="1"/>
</dbReference>
<dbReference type="GO" id="GO:0005615">
    <property type="term" value="C:extracellular space"/>
    <property type="evidence" value="ECO:0007669"/>
    <property type="project" value="TreeGrafter"/>
</dbReference>
<reference evidence="2" key="1">
    <citation type="submission" date="2007-03" db="EMBL/GenBank/DDBJ databases">
        <title>Annotation of Culex pipiens quinquefasciatus.</title>
        <authorList>
            <consortium name="The Broad Institute Genome Sequencing Platform"/>
            <person name="Atkinson P.W."/>
            <person name="Hemingway J."/>
            <person name="Christensen B.M."/>
            <person name="Higgs S."/>
            <person name="Kodira C."/>
            <person name="Hannick L."/>
            <person name="Megy K."/>
            <person name="O'Leary S."/>
            <person name="Pearson M."/>
            <person name="Haas B.J."/>
            <person name="Mauceli E."/>
            <person name="Wortman J.R."/>
            <person name="Lee N.H."/>
            <person name="Guigo R."/>
            <person name="Stanke M."/>
            <person name="Alvarado L."/>
            <person name="Amedeo P."/>
            <person name="Antoine C.H."/>
            <person name="Arensburger P."/>
            <person name="Bidwell S.L."/>
            <person name="Crawford M."/>
            <person name="Camaro F."/>
            <person name="Devon K."/>
            <person name="Engels R."/>
            <person name="Hammond M."/>
            <person name="Howarth C."/>
            <person name="Koehrsen M."/>
            <person name="Lawson D."/>
            <person name="Montgomery P."/>
            <person name="Nene V."/>
            <person name="Nusbaum C."/>
            <person name="Puiu D."/>
            <person name="Romero-Severson J."/>
            <person name="Severson D.W."/>
            <person name="Shumway M."/>
            <person name="Sisk P."/>
            <person name="Stolte C."/>
            <person name="Zeng Q."/>
            <person name="Eisenstadt E."/>
            <person name="Fraser-Liggett C."/>
            <person name="Strausberg R."/>
            <person name="Galagan J."/>
            <person name="Birren B."/>
            <person name="Collins F.H."/>
        </authorList>
    </citation>
    <scope>NUCLEOTIDE SEQUENCE [LARGE SCALE GENOMIC DNA]</scope>
    <source>
        <strain evidence="2">JHB</strain>
    </source>
</reference>
<dbReference type="InParanoid" id="B0XJ56"/>
<dbReference type="Proteomes" id="UP000002320">
    <property type="component" value="Unassembled WGS sequence"/>
</dbReference>
<organism>
    <name type="scientific">Culex quinquefasciatus</name>
    <name type="common">Southern house mosquito</name>
    <name type="synonym">Culex pungens</name>
    <dbReference type="NCBI Taxonomy" id="7176"/>
    <lineage>
        <taxon>Eukaryota</taxon>
        <taxon>Metazoa</taxon>
        <taxon>Ecdysozoa</taxon>
        <taxon>Arthropoda</taxon>
        <taxon>Hexapoda</taxon>
        <taxon>Insecta</taxon>
        <taxon>Pterygota</taxon>
        <taxon>Neoptera</taxon>
        <taxon>Endopterygota</taxon>
        <taxon>Diptera</taxon>
        <taxon>Nematocera</taxon>
        <taxon>Culicoidea</taxon>
        <taxon>Culicidae</taxon>
        <taxon>Culicinae</taxon>
        <taxon>Culicini</taxon>
        <taxon>Culex</taxon>
        <taxon>Culex</taxon>
    </lineage>
</organism>
<evidence type="ECO:0000313" key="2">
    <source>
        <dbReference type="EMBL" id="EDS30019.1"/>
    </source>
</evidence>
<dbReference type="KEGG" id="cqu:CpipJ_CPIJ019274"/>
<evidence type="ECO:0000259" key="1">
    <source>
        <dbReference type="PROSITE" id="PS51406"/>
    </source>
</evidence>
<dbReference type="OrthoDB" id="7734170at2759"/>
<dbReference type="EnsemblMetazoa" id="CPIJ019274-RA">
    <property type="protein sequence ID" value="CPIJ019274-PA"/>
    <property type="gene ID" value="CPIJ019274"/>
</dbReference>
<dbReference type="eggNOG" id="KOG2579">
    <property type="taxonomic scope" value="Eukaryota"/>
</dbReference>
<dbReference type="VEuPathDB" id="VectorBase:CQUJHB016446"/>
<keyword evidence="4" id="KW-1185">Reference proteome</keyword>
<sequence length="278" mass="32070">MSSYFMERNHKSAQAAGDFRDHCCCQGHPGEPMESVSLFVDPFEPNFLSPIFLQSSETPAMFKRPKGTVRSCSETSYSGQVSLQIGNYGFDALCVQRHRLFGDGWLVIQQRVDRNEDFYRNWADYRAGFRTLSKGFWMGLDKLHKLTTGASHELAVEVVDREGKYYYGRYSEFSIGSEMERYALKEVGNYSGSSRGSTDFDGLSKHRGQAFSTFDDDNDANEAEHCAIKTESAWWFTSSCRGSNLNAIYNRYESRILWHSYIPYPLRYSRMMIRKTRE</sequence>
<dbReference type="InterPro" id="IPR036056">
    <property type="entry name" value="Fibrinogen-like_C"/>
</dbReference>
<dbReference type="STRING" id="7176.B0XJ56"/>
<dbReference type="InterPro" id="IPR050373">
    <property type="entry name" value="Fibrinogen_C-term_domain"/>
</dbReference>
<dbReference type="AlphaFoldDB" id="B0XJ56"/>
<dbReference type="HOGENOM" id="CLU_038628_6_0_1"/>
<evidence type="ECO:0000313" key="4">
    <source>
        <dbReference type="Proteomes" id="UP000002320"/>
    </source>
</evidence>
<reference evidence="3" key="2">
    <citation type="submission" date="2021-02" db="UniProtKB">
        <authorList>
            <consortium name="EnsemblMetazoa"/>
        </authorList>
    </citation>
    <scope>IDENTIFICATION</scope>
    <source>
        <strain evidence="3">JHB</strain>
    </source>
</reference>
<name>B0XJ56_CULQU</name>
<evidence type="ECO:0000313" key="3">
    <source>
        <dbReference type="EnsemblMetazoa" id="CPIJ019274-PA"/>
    </source>
</evidence>
<dbReference type="PANTHER" id="PTHR19143:SF327">
    <property type="entry name" value="FI21813P1-RELATED"/>
    <property type="match status" value="1"/>
</dbReference>
<protein>
    <submittedName>
        <fullName evidence="2">Ficolin-3</fullName>
    </submittedName>
</protein>
<dbReference type="InterPro" id="IPR014716">
    <property type="entry name" value="Fibrinogen_a/b/g_C_1"/>
</dbReference>
<feature type="domain" description="Fibrinogen C-terminal" evidence="1">
    <location>
        <begin position="63"/>
        <end position="277"/>
    </location>
</feature>
<dbReference type="VEuPathDB" id="VectorBase:CPIJ019274"/>
<dbReference type="PANTHER" id="PTHR19143">
    <property type="entry name" value="FIBRINOGEN/TENASCIN/ANGIOPOEITIN"/>
    <property type="match status" value="1"/>
</dbReference>
<dbReference type="InterPro" id="IPR002181">
    <property type="entry name" value="Fibrinogen_a/b/g_C_dom"/>
</dbReference>
<proteinExistence type="predicted"/>
<dbReference type="Gene3D" id="3.90.215.10">
    <property type="entry name" value="Gamma Fibrinogen, chain A, domain 1"/>
    <property type="match status" value="1"/>
</dbReference>
<accession>B0XJ56</accession>
<dbReference type="PROSITE" id="PS51406">
    <property type="entry name" value="FIBRINOGEN_C_2"/>
    <property type="match status" value="1"/>
</dbReference>
<gene>
    <name evidence="3" type="primary">6053628</name>
    <name evidence="2" type="ORF">CpipJ_CPIJ019274</name>
</gene>
<dbReference type="SUPFAM" id="SSF56496">
    <property type="entry name" value="Fibrinogen C-terminal domain-like"/>
    <property type="match status" value="1"/>
</dbReference>
<dbReference type="OMA" id="ESRILWH"/>
<dbReference type="EMBL" id="DS233442">
    <property type="protein sequence ID" value="EDS30019.1"/>
    <property type="molecule type" value="Genomic_DNA"/>
</dbReference>
<dbReference type="SMART" id="SM00186">
    <property type="entry name" value="FBG"/>
    <property type="match status" value="1"/>
</dbReference>